<dbReference type="EMBL" id="JACVVK020000510">
    <property type="protein sequence ID" value="KAK7469646.1"/>
    <property type="molecule type" value="Genomic_DNA"/>
</dbReference>
<comment type="similarity">
    <text evidence="2">Belongs to the TMEM151 family.</text>
</comment>
<keyword evidence="5 7" id="KW-0472">Membrane</keyword>
<feature type="non-terminal residue" evidence="8">
    <location>
        <position position="1"/>
    </location>
</feature>
<dbReference type="AlphaFoldDB" id="A0ABD0JC77"/>
<dbReference type="PANTHER" id="PTHR31893">
    <property type="entry name" value="TRANSMEMBRANE PROTEIN 151 HOMOLOG"/>
    <property type="match status" value="1"/>
</dbReference>
<dbReference type="InterPro" id="IPR026767">
    <property type="entry name" value="Tmem151"/>
</dbReference>
<keyword evidence="4 7" id="KW-1133">Transmembrane helix</keyword>
<name>A0ABD0JC77_9CAEN</name>
<reference evidence="8 9" key="1">
    <citation type="journal article" date="2023" name="Sci. Data">
        <title>Genome assembly of the Korean intertidal mud-creeper Batillaria attramentaria.</title>
        <authorList>
            <person name="Patra A.K."/>
            <person name="Ho P.T."/>
            <person name="Jun S."/>
            <person name="Lee S.J."/>
            <person name="Kim Y."/>
            <person name="Won Y.J."/>
        </authorList>
    </citation>
    <scope>NUCLEOTIDE SEQUENCE [LARGE SCALE GENOMIC DNA]</scope>
    <source>
        <strain evidence="8">Wonlab-2016</strain>
    </source>
</reference>
<feature type="compositionally biased region" description="Polar residues" evidence="6">
    <location>
        <begin position="789"/>
        <end position="798"/>
    </location>
</feature>
<evidence type="ECO:0000256" key="7">
    <source>
        <dbReference type="SAM" id="Phobius"/>
    </source>
</evidence>
<feature type="compositionally biased region" description="Polar residues" evidence="6">
    <location>
        <begin position="717"/>
        <end position="737"/>
    </location>
</feature>
<evidence type="ECO:0000256" key="3">
    <source>
        <dbReference type="ARBA" id="ARBA00022692"/>
    </source>
</evidence>
<evidence type="ECO:0000256" key="2">
    <source>
        <dbReference type="ARBA" id="ARBA00009583"/>
    </source>
</evidence>
<dbReference type="Pfam" id="PF14857">
    <property type="entry name" value="TMEM151"/>
    <property type="match status" value="2"/>
</dbReference>
<feature type="compositionally biased region" description="Low complexity" evidence="6">
    <location>
        <begin position="964"/>
        <end position="986"/>
    </location>
</feature>
<organism evidence="8 9">
    <name type="scientific">Batillaria attramentaria</name>
    <dbReference type="NCBI Taxonomy" id="370345"/>
    <lineage>
        <taxon>Eukaryota</taxon>
        <taxon>Metazoa</taxon>
        <taxon>Spiralia</taxon>
        <taxon>Lophotrochozoa</taxon>
        <taxon>Mollusca</taxon>
        <taxon>Gastropoda</taxon>
        <taxon>Caenogastropoda</taxon>
        <taxon>Sorbeoconcha</taxon>
        <taxon>Cerithioidea</taxon>
        <taxon>Batillariidae</taxon>
        <taxon>Batillaria</taxon>
    </lineage>
</organism>
<evidence type="ECO:0000256" key="6">
    <source>
        <dbReference type="SAM" id="MobiDB-lite"/>
    </source>
</evidence>
<feature type="compositionally biased region" description="Polar residues" evidence="6">
    <location>
        <begin position="664"/>
        <end position="674"/>
    </location>
</feature>
<evidence type="ECO:0000313" key="8">
    <source>
        <dbReference type="EMBL" id="KAK7469646.1"/>
    </source>
</evidence>
<evidence type="ECO:0000256" key="5">
    <source>
        <dbReference type="ARBA" id="ARBA00023136"/>
    </source>
</evidence>
<sequence length="1002" mass="111285">QRPIKQSFCGSLRRDAHWKCLILTMLIVGCLSAIAWCRLAVLRRSSSSSSSLSSPAASQAYFAAIPGSHRPSAGRHLHLARDVKVEVHQQFSPDFLAETHFLPPSRYFRSKIPTSGAFDPANQRDSPCDDGYVYIPVAFVIMLYLVYLVECWHSHTRIELQYKVDINTVYDKVRDMRDGVPIIWWKAICYHYVRRTRQVTRYRNGDAFTSTQVYYERVNTCTAGSAFNFTQCGVKDISRSLHGLEDYPATKIRFSKGFSFASDESECEFEDQRAQFFQEYEARDDYMEGREGMDILNVNFKEYMIAFTDPDNLPWYVSHVIFWIASFLLMSWPLRVIIEYKTAHLHYHVHKLFGTNYVDTELYRGTLSRVSTMNSNELEMNIRNNNFMVPSYSDALLMNVARRGSLAGTTTVGGGSRYLYGSTTPRSLTNPALCLSRSGTFVPGSLPSIPMTTVRRFHSCTAINNGDKLPVVHSGSSIFANGGLTFNDSTALLAEENSANLRSDRRRWRRKRPVSSITFSSSVVGTMLPTTPETPEGYVIELDATTGSAIVTHFHAEDSGTTTIRNNDAVRNGGGVNVSAVSNRSTRTDNPSSRATLPLVGSSQSMTLSETPSGNLSSAPSEGELPPAYTEALTMPRIHSSDSQSARLQRSSSSGQRLVSGTSEGSRSVQNQCGSGNGAAPRPSLPHSESLRLFRTGSPTYRFYRSNSQRLERNPSLDANNTSRNSSARRLTRSESQGFCDRGDTNQQRPCMPGQPFSFRRGHDPRVRSLPGSEGSRMAAGDNTHLIPSRNQGLQSAVGSRGTEGRLYQQNDNQFPLQTLRQTRVQYQRNSEDNYQTHLITRNAEDSFEQNPASRRFEFRLGPPAPLPAVISPSVTRDLEDESERRGSRARGNVPRIPRQLPAVTLRNICPVEDEEVDTTDTQALLSAEEDESSGDTNEASQTRAAGRGGRGRDQNPDRPAVFASSSSSSAVGQSASASSRLISPSTAQRCYRSIHCMETSL</sequence>
<protein>
    <recommendedName>
        <fullName evidence="10">Transmembrane protein 151B</fullName>
    </recommendedName>
</protein>
<feature type="region of interest" description="Disordered" evidence="6">
    <location>
        <begin position="928"/>
        <end position="986"/>
    </location>
</feature>
<feature type="transmembrane region" description="Helical" evidence="7">
    <location>
        <begin position="131"/>
        <end position="149"/>
    </location>
</feature>
<dbReference type="Proteomes" id="UP001519460">
    <property type="component" value="Unassembled WGS sequence"/>
</dbReference>
<keyword evidence="9" id="KW-1185">Reference proteome</keyword>
<keyword evidence="3 7" id="KW-0812">Transmembrane</keyword>
<feature type="region of interest" description="Disordered" evidence="6">
    <location>
        <begin position="858"/>
        <end position="897"/>
    </location>
</feature>
<evidence type="ECO:0000256" key="1">
    <source>
        <dbReference type="ARBA" id="ARBA00004141"/>
    </source>
</evidence>
<accession>A0ABD0JC77</accession>
<evidence type="ECO:0008006" key="10">
    <source>
        <dbReference type="Google" id="ProtNLM"/>
    </source>
</evidence>
<comment type="subcellular location">
    <subcellularLocation>
        <location evidence="1">Membrane</location>
        <topology evidence="1">Multi-pass membrane protein</topology>
    </subcellularLocation>
</comment>
<evidence type="ECO:0000313" key="9">
    <source>
        <dbReference type="Proteomes" id="UP001519460"/>
    </source>
</evidence>
<dbReference type="PANTHER" id="PTHR31893:SF5">
    <property type="entry name" value="TRANSMEMBRANE PROTEIN 151 HOMOLOG"/>
    <property type="match status" value="1"/>
</dbReference>
<feature type="compositionally biased region" description="Low complexity" evidence="6">
    <location>
        <begin position="641"/>
        <end position="663"/>
    </location>
</feature>
<evidence type="ECO:0000256" key="4">
    <source>
        <dbReference type="ARBA" id="ARBA00022989"/>
    </source>
</evidence>
<feature type="region of interest" description="Disordered" evidence="6">
    <location>
        <begin position="563"/>
        <end position="691"/>
    </location>
</feature>
<comment type="caution">
    <text evidence="8">The sequence shown here is derived from an EMBL/GenBank/DDBJ whole genome shotgun (WGS) entry which is preliminary data.</text>
</comment>
<feature type="region of interest" description="Disordered" evidence="6">
    <location>
        <begin position="704"/>
        <end position="798"/>
    </location>
</feature>
<gene>
    <name evidence="8" type="ORF">BaRGS_00036375</name>
</gene>
<proteinExistence type="inferred from homology"/>
<dbReference type="GO" id="GO:0016020">
    <property type="term" value="C:membrane"/>
    <property type="evidence" value="ECO:0007669"/>
    <property type="project" value="UniProtKB-SubCell"/>
</dbReference>
<feature type="compositionally biased region" description="Polar residues" evidence="6">
    <location>
        <begin position="579"/>
        <end position="620"/>
    </location>
</feature>
<feature type="transmembrane region" description="Helical" evidence="7">
    <location>
        <begin position="20"/>
        <end position="41"/>
    </location>
</feature>
<feature type="transmembrane region" description="Helical" evidence="7">
    <location>
        <begin position="313"/>
        <end position="334"/>
    </location>
</feature>